<dbReference type="AlphaFoldDB" id="A0A2A3M233"/>
<dbReference type="Proteomes" id="UP000218102">
    <property type="component" value="Unassembled WGS sequence"/>
</dbReference>
<evidence type="ECO:0000313" key="2">
    <source>
        <dbReference type="EMBL" id="PBJ94123.1"/>
    </source>
</evidence>
<protein>
    <submittedName>
        <fullName evidence="2">Uncharacterized protein</fullName>
    </submittedName>
</protein>
<evidence type="ECO:0000313" key="3">
    <source>
        <dbReference type="Proteomes" id="UP000218102"/>
    </source>
</evidence>
<reference evidence="2 3" key="1">
    <citation type="submission" date="2017-09" db="EMBL/GenBank/DDBJ databases">
        <authorList>
            <person name="Ehlers B."/>
            <person name="Leendertz F.H."/>
        </authorList>
    </citation>
    <scope>NUCLEOTIDE SEQUENCE [LARGE SCALE GENOMIC DNA]</scope>
    <source>
        <strain evidence="2 3">DJ-1</strain>
    </source>
</reference>
<organism evidence="2 3">
    <name type="scientific">Pseudomonas plecoglossicida</name>
    <dbReference type="NCBI Taxonomy" id="70775"/>
    <lineage>
        <taxon>Bacteria</taxon>
        <taxon>Pseudomonadati</taxon>
        <taxon>Pseudomonadota</taxon>
        <taxon>Gammaproteobacteria</taxon>
        <taxon>Pseudomonadales</taxon>
        <taxon>Pseudomonadaceae</taxon>
        <taxon>Pseudomonas</taxon>
    </lineage>
</organism>
<name>A0A2A3M233_PSEDL</name>
<feature type="compositionally biased region" description="Polar residues" evidence="1">
    <location>
        <begin position="1"/>
        <end position="11"/>
    </location>
</feature>
<comment type="caution">
    <text evidence="2">The sequence shown here is derived from an EMBL/GenBank/DDBJ whole genome shotgun (WGS) entry which is preliminary data.</text>
</comment>
<gene>
    <name evidence="2" type="ORF">CMV24_18485</name>
</gene>
<sequence>MHKRSILTNDSPHLPARGMRAKTLLNQPIPGETTLKPWRHTDEYTKLAAAATPLYWMAEKKGWRLKTFTLILNKELSDRIDNGDETALEYVRDQLTRLIPKALGAGAQFLYGIEKAPGALADETSRRRWHLHGLIIGPAGFSASGKTPLRMALQAIKGEADSDLMFQAPSEHIERDPRHSAIRWSFYAVKNGLSVQINPALAGAYDLPPGKQTFISAQLRREAKRWYSGRIAGLTALEIIQHAPESLYAPTNTE</sequence>
<dbReference type="RefSeq" id="WP_096010207.1">
    <property type="nucleotide sequence ID" value="NZ_NTME01000019.1"/>
</dbReference>
<feature type="region of interest" description="Disordered" evidence="1">
    <location>
        <begin position="1"/>
        <end position="21"/>
    </location>
</feature>
<accession>A0A2A3M233</accession>
<proteinExistence type="predicted"/>
<dbReference type="EMBL" id="NTME01000019">
    <property type="protein sequence ID" value="PBJ94123.1"/>
    <property type="molecule type" value="Genomic_DNA"/>
</dbReference>
<evidence type="ECO:0000256" key="1">
    <source>
        <dbReference type="SAM" id="MobiDB-lite"/>
    </source>
</evidence>